<protein>
    <submittedName>
        <fullName evidence="1">Uncharacterized protein</fullName>
    </submittedName>
</protein>
<organism evidence="1 2">
    <name type="scientific">Portunus trituberculatus</name>
    <name type="common">Swimming crab</name>
    <name type="synonym">Neptunus trituberculatus</name>
    <dbReference type="NCBI Taxonomy" id="210409"/>
    <lineage>
        <taxon>Eukaryota</taxon>
        <taxon>Metazoa</taxon>
        <taxon>Ecdysozoa</taxon>
        <taxon>Arthropoda</taxon>
        <taxon>Crustacea</taxon>
        <taxon>Multicrustacea</taxon>
        <taxon>Malacostraca</taxon>
        <taxon>Eumalacostraca</taxon>
        <taxon>Eucarida</taxon>
        <taxon>Decapoda</taxon>
        <taxon>Pleocyemata</taxon>
        <taxon>Brachyura</taxon>
        <taxon>Eubrachyura</taxon>
        <taxon>Portunoidea</taxon>
        <taxon>Portunidae</taxon>
        <taxon>Portuninae</taxon>
        <taxon>Portunus</taxon>
    </lineage>
</organism>
<sequence length="69" mass="7893">MRISHTVAYYLFTHEVLLPCRSVMTGEHDPVRQAFPWRGSVRTAWAEWVAPPAARLSPSAMMEDVHTLQ</sequence>
<evidence type="ECO:0000313" key="2">
    <source>
        <dbReference type="Proteomes" id="UP000324222"/>
    </source>
</evidence>
<dbReference type="Proteomes" id="UP000324222">
    <property type="component" value="Unassembled WGS sequence"/>
</dbReference>
<keyword evidence="2" id="KW-1185">Reference proteome</keyword>
<dbReference type="AlphaFoldDB" id="A0A5B7JYJ9"/>
<reference evidence="1 2" key="1">
    <citation type="submission" date="2019-05" db="EMBL/GenBank/DDBJ databases">
        <title>Another draft genome of Portunus trituberculatus and its Hox gene families provides insights of decapod evolution.</title>
        <authorList>
            <person name="Jeong J.-H."/>
            <person name="Song I."/>
            <person name="Kim S."/>
            <person name="Choi T."/>
            <person name="Kim D."/>
            <person name="Ryu S."/>
            <person name="Kim W."/>
        </authorList>
    </citation>
    <scope>NUCLEOTIDE SEQUENCE [LARGE SCALE GENOMIC DNA]</scope>
    <source>
        <tissue evidence="1">Muscle</tissue>
    </source>
</reference>
<comment type="caution">
    <text evidence="1">The sequence shown here is derived from an EMBL/GenBank/DDBJ whole genome shotgun (WGS) entry which is preliminary data.</text>
</comment>
<name>A0A5B7JYJ9_PORTR</name>
<dbReference type="EMBL" id="VSRR010134746">
    <property type="protein sequence ID" value="MPD03122.1"/>
    <property type="molecule type" value="Genomic_DNA"/>
</dbReference>
<evidence type="ECO:0000313" key="1">
    <source>
        <dbReference type="EMBL" id="MPD03122.1"/>
    </source>
</evidence>
<accession>A0A5B7JYJ9</accession>
<gene>
    <name evidence="1" type="ORF">E2C01_098745</name>
</gene>
<proteinExistence type="predicted"/>